<sequence>MARRSFLLPPVPQCDELEACSIIAIRPWSFPSSAFLQPQILVFGLEDDELEACSLMAIRPWSFPSRVLSSSPRSLYAAWKMILPDLPLSTADLRTA</sequence>
<name>A0ABQ7BYP0_BRACR</name>
<keyword evidence="2" id="KW-1185">Reference proteome</keyword>
<accession>A0ABQ7BYP0</accession>
<dbReference type="Proteomes" id="UP000266723">
    <property type="component" value="Unassembled WGS sequence"/>
</dbReference>
<evidence type="ECO:0000313" key="1">
    <source>
        <dbReference type="EMBL" id="KAF3544407.1"/>
    </source>
</evidence>
<reference evidence="1 2" key="1">
    <citation type="journal article" date="2020" name="BMC Genomics">
        <title>Intraspecific diversification of the crop wild relative Brassica cretica Lam. using demographic model selection.</title>
        <authorList>
            <person name="Kioukis A."/>
            <person name="Michalopoulou V.A."/>
            <person name="Briers L."/>
            <person name="Pirintsos S."/>
            <person name="Studholme D.J."/>
            <person name="Pavlidis P."/>
            <person name="Sarris P.F."/>
        </authorList>
    </citation>
    <scope>NUCLEOTIDE SEQUENCE [LARGE SCALE GENOMIC DNA]</scope>
    <source>
        <strain evidence="2">cv. PFS-1207/04</strain>
    </source>
</reference>
<evidence type="ECO:0000313" key="2">
    <source>
        <dbReference type="Proteomes" id="UP000266723"/>
    </source>
</evidence>
<gene>
    <name evidence="1" type="ORF">DY000_02007157</name>
</gene>
<dbReference type="EMBL" id="QGKV02000832">
    <property type="protein sequence ID" value="KAF3544407.1"/>
    <property type="molecule type" value="Genomic_DNA"/>
</dbReference>
<protein>
    <submittedName>
        <fullName evidence="1">Uncharacterized protein</fullName>
    </submittedName>
</protein>
<comment type="caution">
    <text evidence="1">The sequence shown here is derived from an EMBL/GenBank/DDBJ whole genome shotgun (WGS) entry which is preliminary data.</text>
</comment>
<organism evidence="1 2">
    <name type="scientific">Brassica cretica</name>
    <name type="common">Mustard</name>
    <dbReference type="NCBI Taxonomy" id="69181"/>
    <lineage>
        <taxon>Eukaryota</taxon>
        <taxon>Viridiplantae</taxon>
        <taxon>Streptophyta</taxon>
        <taxon>Embryophyta</taxon>
        <taxon>Tracheophyta</taxon>
        <taxon>Spermatophyta</taxon>
        <taxon>Magnoliopsida</taxon>
        <taxon>eudicotyledons</taxon>
        <taxon>Gunneridae</taxon>
        <taxon>Pentapetalae</taxon>
        <taxon>rosids</taxon>
        <taxon>malvids</taxon>
        <taxon>Brassicales</taxon>
        <taxon>Brassicaceae</taxon>
        <taxon>Brassiceae</taxon>
        <taxon>Brassica</taxon>
    </lineage>
</organism>
<proteinExistence type="predicted"/>